<evidence type="ECO:0000259" key="3">
    <source>
        <dbReference type="Pfam" id="PF25917"/>
    </source>
</evidence>
<dbReference type="SUPFAM" id="SSF111369">
    <property type="entry name" value="HlyD-like secretion proteins"/>
    <property type="match status" value="2"/>
</dbReference>
<dbReference type="EMBL" id="JAAAWN010000025">
    <property type="protein sequence ID" value="NDV92610.1"/>
    <property type="molecule type" value="Genomic_DNA"/>
</dbReference>
<dbReference type="PANTHER" id="PTHR30386">
    <property type="entry name" value="MEMBRANE FUSION SUBUNIT OF EMRAB-TOLC MULTIDRUG EFFLUX PUMP"/>
    <property type="match status" value="1"/>
</dbReference>
<evidence type="ECO:0000313" key="6">
    <source>
        <dbReference type="Proteomes" id="UP000470213"/>
    </source>
</evidence>
<protein>
    <submittedName>
        <fullName evidence="5">HlyD family efflux transporter periplasmic adaptor subunit</fullName>
    </submittedName>
</protein>
<feature type="domain" description="Multidrug resistance protein MdtA-like barrel-sandwich hybrid" evidence="3">
    <location>
        <begin position="51"/>
        <end position="243"/>
    </location>
</feature>
<name>A0A7X5RMK1_9ALTE</name>
<evidence type="ECO:0000259" key="4">
    <source>
        <dbReference type="Pfam" id="PF25963"/>
    </source>
</evidence>
<feature type="domain" description="p-hydroxybenzoic acid efflux pump subunit AaeA-like beta-barrel" evidence="4">
    <location>
        <begin position="248"/>
        <end position="334"/>
    </location>
</feature>
<reference evidence="5 6" key="1">
    <citation type="submission" date="2020-01" db="EMBL/GenBank/DDBJ databases">
        <authorList>
            <person name="Chen J."/>
            <person name="Zhu S."/>
            <person name="Yang J."/>
        </authorList>
    </citation>
    <scope>NUCLEOTIDE SEQUENCE [LARGE SCALE GENOMIC DNA]</scope>
    <source>
        <strain evidence="5 6">345S023</strain>
    </source>
</reference>
<dbReference type="InterPro" id="IPR058625">
    <property type="entry name" value="MdtA-like_BSH"/>
</dbReference>
<gene>
    <name evidence="5" type="ORF">GTH32_15655</name>
</gene>
<evidence type="ECO:0000313" key="5">
    <source>
        <dbReference type="EMBL" id="NDV92610.1"/>
    </source>
</evidence>
<sequence>MALSRSLKLSSAVVCLALVIGSVFYFNRPASSDRVQTTNDAYFDADLSYLGARVAGTVSRVLIKENQIVKKGDLLFEIDDNDFRLAVTQREANVHQAQANLLRAQAALAQHATTIAQSKADVEANQASLSLAELDKIRFSNLAKDGSGSVQAQQKADANVRISQAALSKSQALLAFNQAQKQVLEADLARAQAALEVAKANLESAQLNLSYTRIYAPNDGVVGQKKVEVGEVVNKGTVLAALVPTNALYITANFRETQLANIRKGQKVDIDVDALPGVSLQGTVESIGPASQVSYLAIAPVNATGNFTKIVQRLPVRISIAAQDGFDSQLRVGMSVIPHIQTQSADVVSHTK</sequence>
<proteinExistence type="inferred from homology"/>
<dbReference type="InterPro" id="IPR058634">
    <property type="entry name" value="AaeA-lik-b-barrel"/>
</dbReference>
<evidence type="ECO:0000256" key="2">
    <source>
        <dbReference type="SAM" id="Coils"/>
    </source>
</evidence>
<accession>A0A7X5RMK1</accession>
<keyword evidence="6" id="KW-1185">Reference proteome</keyword>
<dbReference type="InterPro" id="IPR050739">
    <property type="entry name" value="MFP"/>
</dbReference>
<dbReference type="PANTHER" id="PTHR30386:SF24">
    <property type="entry name" value="MULTIDRUG RESISTANCE EFFLUX PUMP"/>
    <property type="match status" value="1"/>
</dbReference>
<dbReference type="Pfam" id="PF25963">
    <property type="entry name" value="Beta-barrel_AAEA"/>
    <property type="match status" value="1"/>
</dbReference>
<keyword evidence="2" id="KW-0175">Coiled coil</keyword>
<dbReference type="RefSeq" id="WP_163087484.1">
    <property type="nucleotide sequence ID" value="NZ_JAAAWN010000025.1"/>
</dbReference>
<dbReference type="Pfam" id="PF25917">
    <property type="entry name" value="BSH_RND"/>
    <property type="match status" value="1"/>
</dbReference>
<dbReference type="AlphaFoldDB" id="A0A7X5RMK1"/>
<feature type="coiled-coil region" evidence="2">
    <location>
        <begin position="174"/>
        <end position="208"/>
    </location>
</feature>
<organism evidence="5 6">
    <name type="scientific">Alteromonas profundi</name>
    <dbReference type="NCBI Taxonomy" id="2696062"/>
    <lineage>
        <taxon>Bacteria</taxon>
        <taxon>Pseudomonadati</taxon>
        <taxon>Pseudomonadota</taxon>
        <taxon>Gammaproteobacteria</taxon>
        <taxon>Alteromonadales</taxon>
        <taxon>Alteromonadaceae</taxon>
        <taxon>Alteromonas/Salinimonas group</taxon>
        <taxon>Alteromonas</taxon>
    </lineage>
</organism>
<comment type="caution">
    <text evidence="5">The sequence shown here is derived from an EMBL/GenBank/DDBJ whole genome shotgun (WGS) entry which is preliminary data.</text>
</comment>
<dbReference type="Gene3D" id="2.40.50.100">
    <property type="match status" value="1"/>
</dbReference>
<dbReference type="Gene3D" id="2.40.30.170">
    <property type="match status" value="1"/>
</dbReference>
<comment type="similarity">
    <text evidence="1">Belongs to the membrane fusion protein (MFP) (TC 8.A.1) family.</text>
</comment>
<evidence type="ECO:0000256" key="1">
    <source>
        <dbReference type="ARBA" id="ARBA00009477"/>
    </source>
</evidence>
<dbReference type="Proteomes" id="UP000470213">
    <property type="component" value="Unassembled WGS sequence"/>
</dbReference>
<dbReference type="PRINTS" id="PR01490">
    <property type="entry name" value="RTXTOXIND"/>
</dbReference>